<feature type="compositionally biased region" description="Acidic residues" evidence="1">
    <location>
        <begin position="8"/>
        <end position="17"/>
    </location>
</feature>
<keyword evidence="3" id="KW-1185">Reference proteome</keyword>
<dbReference type="EMBL" id="CACRXK020000294">
    <property type="protein sequence ID" value="CAB3980480.1"/>
    <property type="molecule type" value="Genomic_DNA"/>
</dbReference>
<name>A0A6S7G3T6_PARCT</name>
<evidence type="ECO:0000313" key="3">
    <source>
        <dbReference type="Proteomes" id="UP001152795"/>
    </source>
</evidence>
<evidence type="ECO:0000313" key="2">
    <source>
        <dbReference type="EMBL" id="CAB3980480.1"/>
    </source>
</evidence>
<comment type="caution">
    <text evidence="2">The sequence shown here is derived from an EMBL/GenBank/DDBJ whole genome shotgun (WGS) entry which is preliminary data.</text>
</comment>
<gene>
    <name evidence="2" type="ORF">PACLA_8A049739</name>
</gene>
<organism evidence="2 3">
    <name type="scientific">Paramuricea clavata</name>
    <name type="common">Red gorgonian</name>
    <name type="synonym">Violescent sea-whip</name>
    <dbReference type="NCBI Taxonomy" id="317549"/>
    <lineage>
        <taxon>Eukaryota</taxon>
        <taxon>Metazoa</taxon>
        <taxon>Cnidaria</taxon>
        <taxon>Anthozoa</taxon>
        <taxon>Octocorallia</taxon>
        <taxon>Malacalcyonacea</taxon>
        <taxon>Plexauridae</taxon>
        <taxon>Paramuricea</taxon>
    </lineage>
</organism>
<evidence type="ECO:0000256" key="1">
    <source>
        <dbReference type="SAM" id="MobiDB-lite"/>
    </source>
</evidence>
<dbReference type="AlphaFoldDB" id="A0A6S7G3T6"/>
<proteinExistence type="predicted"/>
<dbReference type="Proteomes" id="UP001152795">
    <property type="component" value="Unassembled WGS sequence"/>
</dbReference>
<protein>
    <submittedName>
        <fullName evidence="2">Uncharacterized protein</fullName>
    </submittedName>
</protein>
<accession>A0A6S7G3T6</accession>
<feature type="region of interest" description="Disordered" evidence="1">
    <location>
        <begin position="1"/>
        <end position="32"/>
    </location>
</feature>
<sequence>MAATNDASDSEELLDTTESDKAATEAVQSEENDALLDEIEHSLNKDEKTEYPFSANIANKQWQLQKLGDEHNLKRNLKNITTLQTEQVTKIGHIILKSTEHLLQAKADSSKLCLDDLVRMNTDALALLGHVCFEITH</sequence>
<reference evidence="2" key="1">
    <citation type="submission" date="2020-04" db="EMBL/GenBank/DDBJ databases">
        <authorList>
            <person name="Alioto T."/>
            <person name="Alioto T."/>
            <person name="Gomez Garrido J."/>
        </authorList>
    </citation>
    <scope>NUCLEOTIDE SEQUENCE</scope>
    <source>
        <strain evidence="2">A484AB</strain>
    </source>
</reference>